<evidence type="ECO:0000313" key="1">
    <source>
        <dbReference type="EMBL" id="CAE7702795.1"/>
    </source>
</evidence>
<organism evidence="1 2">
    <name type="scientific">Symbiodinium pilosum</name>
    <name type="common">Dinoflagellate</name>
    <dbReference type="NCBI Taxonomy" id="2952"/>
    <lineage>
        <taxon>Eukaryota</taxon>
        <taxon>Sar</taxon>
        <taxon>Alveolata</taxon>
        <taxon>Dinophyceae</taxon>
        <taxon>Suessiales</taxon>
        <taxon>Symbiodiniaceae</taxon>
        <taxon>Symbiodinium</taxon>
    </lineage>
</organism>
<name>A0A812WXN6_SYMPI</name>
<proteinExistence type="predicted"/>
<dbReference type="EMBL" id="CAJNIZ010044844">
    <property type="protein sequence ID" value="CAE7702795.1"/>
    <property type="molecule type" value="Genomic_DNA"/>
</dbReference>
<dbReference type="AlphaFoldDB" id="A0A812WXN6"/>
<protein>
    <submittedName>
        <fullName evidence="1">Uncharacterized protein</fullName>
    </submittedName>
</protein>
<dbReference type="OrthoDB" id="10264620at2759"/>
<evidence type="ECO:0000313" key="2">
    <source>
        <dbReference type="Proteomes" id="UP000649617"/>
    </source>
</evidence>
<gene>
    <name evidence="1" type="ORF">SPIL2461_LOCUS19784</name>
</gene>
<keyword evidence="2" id="KW-1185">Reference proteome</keyword>
<sequence length="193" mass="21407">MGGAASAQGLAQLKGANIADLKALLKDLPADQKARMAALIDSVETQQSSEFKKLIGKFQKSLTWGDWGGHSFTLTIEESGRAVFEERSSEFRDSENWFYKVGRVSLNNDIITFTESRMQGESMGPGGNRSYHEKVVIKRFRRLAGGSLALLADSGEVEKMQAGFEGKAQEAVLVRYEEEQSLTEEMEKLYGRD</sequence>
<reference evidence="1" key="1">
    <citation type="submission" date="2021-02" db="EMBL/GenBank/DDBJ databases">
        <authorList>
            <person name="Dougan E. K."/>
            <person name="Rhodes N."/>
            <person name="Thang M."/>
            <person name="Chan C."/>
        </authorList>
    </citation>
    <scope>NUCLEOTIDE SEQUENCE</scope>
</reference>
<comment type="caution">
    <text evidence="1">The sequence shown here is derived from an EMBL/GenBank/DDBJ whole genome shotgun (WGS) entry which is preliminary data.</text>
</comment>
<dbReference type="Proteomes" id="UP000649617">
    <property type="component" value="Unassembled WGS sequence"/>
</dbReference>
<accession>A0A812WXN6</accession>